<dbReference type="EMBL" id="JPIU01000038">
    <property type="protein sequence ID" value="KIO44981.1"/>
    <property type="molecule type" value="Genomic_DNA"/>
</dbReference>
<comment type="caution">
    <text evidence="4">The sequence shown here is derived from an EMBL/GenBank/DDBJ whole genome shotgun (WGS) entry which is preliminary data.</text>
</comment>
<dbReference type="Pfam" id="PF22013">
    <property type="entry name" value="PG_1098_Fer"/>
    <property type="match status" value="1"/>
</dbReference>
<organism evidence="4 6">
    <name type="scientific">Sanguibacteroides justesenii</name>
    <dbReference type="NCBI Taxonomy" id="1547597"/>
    <lineage>
        <taxon>Bacteria</taxon>
        <taxon>Pseudomonadati</taxon>
        <taxon>Bacteroidota</taxon>
        <taxon>Bacteroidia</taxon>
        <taxon>Bacteroidales</taxon>
        <taxon>Porphyromonadaceae</taxon>
        <taxon>Sanguibacteroides</taxon>
    </lineage>
</organism>
<dbReference type="GO" id="GO:0008168">
    <property type="term" value="F:methyltransferase activity"/>
    <property type="evidence" value="ECO:0007669"/>
    <property type="project" value="UniProtKB-KW"/>
</dbReference>
<dbReference type="PANTHER" id="PTHR14741:SF32">
    <property type="entry name" value="TRIMETHYLGUANOSINE SYNTHASE"/>
    <property type="match status" value="1"/>
</dbReference>
<proteinExistence type="predicted"/>
<dbReference type="EMBL" id="JPIT01000032">
    <property type="protein sequence ID" value="KIO43268.1"/>
    <property type="molecule type" value="Genomic_DNA"/>
</dbReference>
<reference evidence="3 5" key="2">
    <citation type="submission" date="2014-07" db="EMBL/GenBank/DDBJ databases">
        <title>Porphyromonadaceae bacterium OUH 334697 = ATCC BAA-2682 = DSM 28341 draft genome.</title>
        <authorList>
            <person name="Sydenham T.V."/>
            <person name="Hasman H."/>
            <person name="Justesen U.S."/>
        </authorList>
    </citation>
    <scope>NUCLEOTIDE SEQUENCE [LARGE SCALE GENOMIC DNA]</scope>
    <source>
        <strain evidence="3 5">OUH 334697</strain>
    </source>
</reference>
<keyword evidence="4" id="KW-0489">Methyltransferase</keyword>
<reference evidence="4 6" key="1">
    <citation type="submission" date="2014-07" db="EMBL/GenBank/DDBJ databases">
        <title>Porphyromonadaceae bacterium OUH 308042 = ATCC BAA-2681 = DSM 28342 draft genome.</title>
        <authorList>
            <person name="Sydenham T.V."/>
            <person name="Hasman H."/>
            <person name="Justensen U.S."/>
        </authorList>
    </citation>
    <scope>NUCLEOTIDE SEQUENCE [LARGE SCALE GENOMIC DNA]</scope>
    <source>
        <strain evidence="4 6">OUH 308042</strain>
    </source>
</reference>
<dbReference type="AlphaFoldDB" id="A0A0C3REM3"/>
<evidence type="ECO:0000259" key="1">
    <source>
        <dbReference type="Pfam" id="PF18096"/>
    </source>
</evidence>
<evidence type="ECO:0000259" key="2">
    <source>
        <dbReference type="Pfam" id="PF22013"/>
    </source>
</evidence>
<evidence type="ECO:0000313" key="3">
    <source>
        <dbReference type="EMBL" id="KIO43268.1"/>
    </source>
</evidence>
<feature type="domain" description="THUMP-like" evidence="1">
    <location>
        <begin position="321"/>
        <end position="392"/>
    </location>
</feature>
<dbReference type="InterPro" id="IPR054168">
    <property type="entry name" value="PG_1098_Fer"/>
</dbReference>
<dbReference type="InterPro" id="IPR041497">
    <property type="entry name" value="Thump-like"/>
</dbReference>
<protein>
    <submittedName>
        <fullName evidence="4">SAM-dependent methyltransferase</fullName>
    </submittedName>
</protein>
<accession>A0A0C3REM3</accession>
<dbReference type="Gene3D" id="3.40.50.150">
    <property type="entry name" value="Vaccinia Virus protein VP39"/>
    <property type="match status" value="1"/>
</dbReference>
<evidence type="ECO:0000313" key="4">
    <source>
        <dbReference type="EMBL" id="KIO44981.1"/>
    </source>
</evidence>
<evidence type="ECO:0000313" key="6">
    <source>
        <dbReference type="Proteomes" id="UP000031980"/>
    </source>
</evidence>
<gene>
    <name evidence="4" type="ORF">BA92_08180</name>
    <name evidence="3" type="ORF">IE90_13785</name>
</gene>
<dbReference type="SUPFAM" id="SSF53335">
    <property type="entry name" value="S-adenosyl-L-methionine-dependent methyltransferases"/>
    <property type="match status" value="1"/>
</dbReference>
<dbReference type="Gene3D" id="1.10.10.1110">
    <property type="entry name" value="Methyltransferase PG1098, N-terminal domain"/>
    <property type="match status" value="1"/>
</dbReference>
<dbReference type="GO" id="GO:0032259">
    <property type="term" value="P:methylation"/>
    <property type="evidence" value="ECO:0007669"/>
    <property type="project" value="UniProtKB-KW"/>
</dbReference>
<keyword evidence="4" id="KW-0808">Transferase</keyword>
<dbReference type="OrthoDB" id="1000417at2"/>
<dbReference type="PANTHER" id="PTHR14741">
    <property type="entry name" value="S-ADENOSYLMETHIONINE-DEPENDENT METHYLTRANSFERASE RELATED"/>
    <property type="match status" value="1"/>
</dbReference>
<keyword evidence="6" id="KW-1185">Reference proteome</keyword>
<feature type="domain" description="PG-1098 ferredoxin-like" evidence="2">
    <location>
        <begin position="277"/>
        <end position="320"/>
    </location>
</feature>
<dbReference type="Pfam" id="PF18096">
    <property type="entry name" value="Thump_like"/>
    <property type="match status" value="1"/>
</dbReference>
<dbReference type="Proteomes" id="UP000031937">
    <property type="component" value="Unassembled WGS sequence"/>
</dbReference>
<dbReference type="InterPro" id="IPR029063">
    <property type="entry name" value="SAM-dependent_MTases_sf"/>
</dbReference>
<sequence>MILTQSIIDFIKLHENDNTDKLLLSASKYPEINMPVIVDQIIARRQIKDKLPSWHACRELFYPSRLATEQCSSEITAEYKQKLTRGETLCDLTGGLGVDSFYFSKQVKNVIYVERSPHYCEAAKHNFSLLQANNIQVLNQEAGDVAESVKVDTFYIDPARRAEGNKRVFALSECEPDVLQLKPLLLDHAKRVIIKISPMADIMETLRLLPETTEIHVLSVKNECKELLYVLENEKKDVDPIVSTLNITSTGEKQLFDFQLSAEKETTIIFTSHIKKFLYEPDSSILKAGAFKLPAKRFNVEKLHPHSHLYTSDLWIEEFPGRKFVVDKVFDFSGKGLKQLCRTIPQANITTRNFNLSVKDLRQKSRITEGGHVYLFATTLHPNTPILIQCRK</sequence>
<name>A0A0C3REM3_9PORP</name>
<evidence type="ECO:0000313" key="5">
    <source>
        <dbReference type="Proteomes" id="UP000031937"/>
    </source>
</evidence>
<dbReference type="Proteomes" id="UP000031980">
    <property type="component" value="Unassembled WGS sequence"/>
</dbReference>
<dbReference type="RefSeq" id="WP_041504375.1">
    <property type="nucleotide sequence ID" value="NZ_JPIT01000032.1"/>
</dbReference>